<dbReference type="AlphaFoldDB" id="A0A427YKE8"/>
<reference evidence="2 3" key="1">
    <citation type="submission" date="2018-11" db="EMBL/GenBank/DDBJ databases">
        <title>Genome sequence of Saitozyma podzolica DSM 27192.</title>
        <authorList>
            <person name="Aliyu H."/>
            <person name="Gorte O."/>
            <person name="Ochsenreither K."/>
        </authorList>
    </citation>
    <scope>NUCLEOTIDE SEQUENCE [LARGE SCALE GENOMIC DNA]</scope>
    <source>
        <strain evidence="2 3">DSM 27192</strain>
    </source>
</reference>
<dbReference type="OrthoDB" id="1274115at2759"/>
<sequence>MKIEGSTFVVTGGTGGIGGATAKMLVGLGASVALFDVVPPETGDKFASEVEASGSGKAKALYHKVDITDSDAVRDAVARVVDTLGNLKGVVHCAGVAIKRPWTNDVAESIPNFKKMLDINVTGTFIVNAHIADAINKPLNHPDGTDKHGPFWTTDEERGVIVNFASAAANPYARVLSYGPGKTAVIGITKAMSDFLGPSGIRVCSISPSIVVSAMTANFSPYFSNDLKQHATFPRVPLTADQVTPTIKYIIENVALNGIDIPVDGGWRLVSAKPGNGGGADPRELAPGLE</sequence>
<dbReference type="PANTHER" id="PTHR43658:SF8">
    <property type="entry name" value="17-BETA-HYDROXYSTEROID DEHYDROGENASE 14-RELATED"/>
    <property type="match status" value="1"/>
</dbReference>
<accession>A0A427YKE8</accession>
<name>A0A427YKE8_9TREE</name>
<keyword evidence="1" id="KW-0560">Oxidoreductase</keyword>
<gene>
    <name evidence="2" type="ORF">EHS25_009864</name>
</gene>
<organism evidence="2 3">
    <name type="scientific">Saitozyma podzolica</name>
    <dbReference type="NCBI Taxonomy" id="1890683"/>
    <lineage>
        <taxon>Eukaryota</taxon>
        <taxon>Fungi</taxon>
        <taxon>Dikarya</taxon>
        <taxon>Basidiomycota</taxon>
        <taxon>Agaricomycotina</taxon>
        <taxon>Tremellomycetes</taxon>
        <taxon>Tremellales</taxon>
        <taxon>Trimorphomycetaceae</taxon>
        <taxon>Saitozyma</taxon>
    </lineage>
</organism>
<comment type="caution">
    <text evidence="2">The sequence shown here is derived from an EMBL/GenBank/DDBJ whole genome shotgun (WGS) entry which is preliminary data.</text>
</comment>
<dbReference type="Proteomes" id="UP000279259">
    <property type="component" value="Unassembled WGS sequence"/>
</dbReference>
<keyword evidence="3" id="KW-1185">Reference proteome</keyword>
<dbReference type="InterPro" id="IPR036291">
    <property type="entry name" value="NAD(P)-bd_dom_sf"/>
</dbReference>
<dbReference type="STRING" id="1890683.A0A427YKE8"/>
<dbReference type="EMBL" id="RSCD01000008">
    <property type="protein sequence ID" value="RSH91565.1"/>
    <property type="molecule type" value="Genomic_DNA"/>
</dbReference>
<dbReference type="Pfam" id="PF00106">
    <property type="entry name" value="adh_short"/>
    <property type="match status" value="1"/>
</dbReference>
<dbReference type="PANTHER" id="PTHR43658">
    <property type="entry name" value="SHORT-CHAIN DEHYDROGENASE/REDUCTASE"/>
    <property type="match status" value="1"/>
</dbReference>
<dbReference type="PRINTS" id="PR00081">
    <property type="entry name" value="GDHRDH"/>
</dbReference>
<dbReference type="GO" id="GO:0005739">
    <property type="term" value="C:mitochondrion"/>
    <property type="evidence" value="ECO:0007669"/>
    <property type="project" value="TreeGrafter"/>
</dbReference>
<dbReference type="GO" id="GO:0008670">
    <property type="term" value="F:2,4-dienoyl-CoA reductase (NADPH) activity"/>
    <property type="evidence" value="ECO:0007669"/>
    <property type="project" value="TreeGrafter"/>
</dbReference>
<dbReference type="InterPro" id="IPR002347">
    <property type="entry name" value="SDR_fam"/>
</dbReference>
<proteinExistence type="predicted"/>
<dbReference type="SUPFAM" id="SSF51735">
    <property type="entry name" value="NAD(P)-binding Rossmann-fold domains"/>
    <property type="match status" value="1"/>
</dbReference>
<evidence type="ECO:0008006" key="4">
    <source>
        <dbReference type="Google" id="ProtNLM"/>
    </source>
</evidence>
<protein>
    <recommendedName>
        <fullName evidence="4">NAD(P)-binding protein</fullName>
    </recommendedName>
</protein>
<dbReference type="GO" id="GO:0006635">
    <property type="term" value="P:fatty acid beta-oxidation"/>
    <property type="evidence" value="ECO:0007669"/>
    <property type="project" value="TreeGrafter"/>
</dbReference>
<evidence type="ECO:0000313" key="3">
    <source>
        <dbReference type="Proteomes" id="UP000279259"/>
    </source>
</evidence>
<dbReference type="Gene3D" id="3.40.50.720">
    <property type="entry name" value="NAD(P)-binding Rossmann-like Domain"/>
    <property type="match status" value="1"/>
</dbReference>
<evidence type="ECO:0000313" key="2">
    <source>
        <dbReference type="EMBL" id="RSH91565.1"/>
    </source>
</evidence>
<evidence type="ECO:0000256" key="1">
    <source>
        <dbReference type="ARBA" id="ARBA00023002"/>
    </source>
</evidence>